<protein>
    <submittedName>
        <fullName evidence="5 6">Uncharacterized protein</fullName>
    </submittedName>
</protein>
<dbReference type="eggNOG" id="KOG4177">
    <property type="taxonomic scope" value="Eukaryota"/>
</dbReference>
<dbReference type="STRING" id="644358.A0A0C4EEW9"/>
<dbReference type="InterPro" id="IPR002110">
    <property type="entry name" value="Ankyrin_rpt"/>
</dbReference>
<dbReference type="EMBL" id="GL876980">
    <property type="protein sequence ID" value="KLU92355.1"/>
    <property type="molecule type" value="Genomic_DNA"/>
</dbReference>
<evidence type="ECO:0000256" key="2">
    <source>
        <dbReference type="ARBA" id="ARBA00023043"/>
    </source>
</evidence>
<dbReference type="Gene3D" id="1.25.40.20">
    <property type="entry name" value="Ankyrin repeat-containing domain"/>
    <property type="match status" value="2"/>
</dbReference>
<gene>
    <name evidence="5" type="ORF">MAPG_11301</name>
</gene>
<evidence type="ECO:0000256" key="4">
    <source>
        <dbReference type="SAM" id="MobiDB-lite"/>
    </source>
</evidence>
<dbReference type="Pfam" id="PF00023">
    <property type="entry name" value="Ank"/>
    <property type="match status" value="1"/>
</dbReference>
<dbReference type="OrthoDB" id="426293at2759"/>
<reference evidence="5" key="2">
    <citation type="submission" date="2010-05" db="EMBL/GenBank/DDBJ databases">
        <title>The Genome Sequence of Magnaporthe poae strain ATCC 64411.</title>
        <authorList>
            <consortium name="The Broad Institute Genome Sequencing Platform"/>
            <consortium name="Broad Institute Genome Sequencing Center for Infectious Disease"/>
            <person name="Ma L.-J."/>
            <person name="Dead R."/>
            <person name="Young S."/>
            <person name="Zeng Q."/>
            <person name="Koehrsen M."/>
            <person name="Alvarado L."/>
            <person name="Berlin A."/>
            <person name="Chapman S.B."/>
            <person name="Chen Z."/>
            <person name="Freedman E."/>
            <person name="Gellesch M."/>
            <person name="Goldberg J."/>
            <person name="Griggs A."/>
            <person name="Gujja S."/>
            <person name="Heilman E.R."/>
            <person name="Heiman D."/>
            <person name="Hepburn T."/>
            <person name="Howarth C."/>
            <person name="Jen D."/>
            <person name="Larson L."/>
            <person name="Mehta T."/>
            <person name="Neiman D."/>
            <person name="Pearson M."/>
            <person name="Roberts A."/>
            <person name="Saif S."/>
            <person name="Shea T."/>
            <person name="Shenoy N."/>
            <person name="Sisk P."/>
            <person name="Stolte C."/>
            <person name="Sykes S."/>
            <person name="Walk T."/>
            <person name="White J."/>
            <person name="Yandava C."/>
            <person name="Haas B."/>
            <person name="Nusbaum C."/>
            <person name="Birren B."/>
        </authorList>
    </citation>
    <scope>NUCLEOTIDE SEQUENCE</scope>
    <source>
        <strain evidence="5">ATCC 64411</strain>
    </source>
</reference>
<keyword evidence="2 3" id="KW-0040">ANK repeat</keyword>
<dbReference type="EMBL" id="ADBL01002783">
    <property type="status" value="NOT_ANNOTATED_CDS"/>
    <property type="molecule type" value="Genomic_DNA"/>
</dbReference>
<keyword evidence="7" id="KW-1185">Reference proteome</keyword>
<feature type="region of interest" description="Disordered" evidence="4">
    <location>
        <begin position="829"/>
        <end position="880"/>
    </location>
</feature>
<dbReference type="VEuPathDB" id="FungiDB:MAPG_11301"/>
<dbReference type="SUPFAM" id="SSF48403">
    <property type="entry name" value="Ankyrin repeat"/>
    <property type="match status" value="1"/>
</dbReference>
<dbReference type="InterPro" id="IPR036770">
    <property type="entry name" value="Ankyrin_rpt-contain_sf"/>
</dbReference>
<dbReference type="PROSITE" id="PS50088">
    <property type="entry name" value="ANK_REPEAT"/>
    <property type="match status" value="2"/>
</dbReference>
<feature type="repeat" description="ANK" evidence="3">
    <location>
        <begin position="673"/>
        <end position="705"/>
    </location>
</feature>
<reference evidence="7" key="1">
    <citation type="submission" date="2010-05" db="EMBL/GenBank/DDBJ databases">
        <title>The genome sequence of Magnaporthe poae strain ATCC 64411.</title>
        <authorList>
            <person name="Ma L.-J."/>
            <person name="Dead R."/>
            <person name="Young S."/>
            <person name="Zeng Q."/>
            <person name="Koehrsen M."/>
            <person name="Alvarado L."/>
            <person name="Berlin A."/>
            <person name="Chapman S.B."/>
            <person name="Chen Z."/>
            <person name="Freedman E."/>
            <person name="Gellesch M."/>
            <person name="Goldberg J."/>
            <person name="Griggs A."/>
            <person name="Gujja S."/>
            <person name="Heilman E.R."/>
            <person name="Heiman D."/>
            <person name="Hepburn T."/>
            <person name="Howarth C."/>
            <person name="Jen D."/>
            <person name="Larson L."/>
            <person name="Mehta T."/>
            <person name="Neiman D."/>
            <person name="Pearson M."/>
            <person name="Roberts A."/>
            <person name="Saif S."/>
            <person name="Shea T."/>
            <person name="Shenoy N."/>
            <person name="Sisk P."/>
            <person name="Stolte C."/>
            <person name="Sykes S."/>
            <person name="Walk T."/>
            <person name="White J."/>
            <person name="Yandava C."/>
            <person name="Haas B."/>
            <person name="Nusbaum C."/>
            <person name="Birren B."/>
        </authorList>
    </citation>
    <scope>NUCLEOTIDE SEQUENCE [LARGE SCALE GENOMIC DNA]</scope>
    <source>
        <strain evidence="7">ATCC 64411 / 73-15</strain>
    </source>
</reference>
<keyword evidence="1" id="KW-0677">Repeat</keyword>
<dbReference type="EnsemblFungi" id="MAPG_11301T0">
    <property type="protein sequence ID" value="MAPG_11301T0"/>
    <property type="gene ID" value="MAPG_11301"/>
</dbReference>
<reference evidence="5" key="3">
    <citation type="submission" date="2011-03" db="EMBL/GenBank/DDBJ databases">
        <title>Annotation of Magnaporthe poae ATCC 64411.</title>
        <authorList>
            <person name="Ma L.-J."/>
            <person name="Dead R."/>
            <person name="Young S.K."/>
            <person name="Zeng Q."/>
            <person name="Gargeya S."/>
            <person name="Fitzgerald M."/>
            <person name="Haas B."/>
            <person name="Abouelleil A."/>
            <person name="Alvarado L."/>
            <person name="Arachchi H.M."/>
            <person name="Berlin A."/>
            <person name="Brown A."/>
            <person name="Chapman S.B."/>
            <person name="Chen Z."/>
            <person name="Dunbar C."/>
            <person name="Freedman E."/>
            <person name="Gearin G."/>
            <person name="Gellesch M."/>
            <person name="Goldberg J."/>
            <person name="Griggs A."/>
            <person name="Gujja S."/>
            <person name="Heiman D."/>
            <person name="Howarth C."/>
            <person name="Larson L."/>
            <person name="Lui A."/>
            <person name="MacDonald P.J.P."/>
            <person name="Mehta T."/>
            <person name="Montmayeur A."/>
            <person name="Murphy C."/>
            <person name="Neiman D."/>
            <person name="Pearson M."/>
            <person name="Priest M."/>
            <person name="Roberts A."/>
            <person name="Saif S."/>
            <person name="Shea T."/>
            <person name="Shenoy N."/>
            <person name="Sisk P."/>
            <person name="Stolte C."/>
            <person name="Sykes S."/>
            <person name="Yandava C."/>
            <person name="Wortman J."/>
            <person name="Nusbaum C."/>
            <person name="Birren B."/>
        </authorList>
    </citation>
    <scope>NUCLEOTIDE SEQUENCE</scope>
    <source>
        <strain evidence="5">ATCC 64411</strain>
    </source>
</reference>
<proteinExistence type="predicted"/>
<evidence type="ECO:0000256" key="1">
    <source>
        <dbReference type="ARBA" id="ARBA00022737"/>
    </source>
</evidence>
<accession>A0A0C4EEW9</accession>
<evidence type="ECO:0000256" key="3">
    <source>
        <dbReference type="PROSITE-ProRule" id="PRU00023"/>
    </source>
</evidence>
<sequence length="880" mass="94905">MAEPFSIAASAISLAAIAAHTSRVLSNFCSEVKHAPALVVALSNEVNDLKLVLDKVSSATSSLAAPTASTPGPSTSSSNVAMEARLRDMLARAKNLLVELDILSRQLSGLDTAAQRIKWQFSKTKVENLKDRLRSTSRSLMHIMVSSNLASSTRIELELHNISVIIPQSHGPTLQTLGTLAADTKRAFDCLESSVANNHQQIQEALAADRELSLPIARDVSSIKESMAANTAAADSQAVGLRNIMTVLGSIHSATQQNREILLALGSAAQEPMMPSRAEQDAPLPRAAHHLLATQRHGLPTPNSPVPIEPLIQIAVVPTNSSCGQACGCRCHIPRASDDASLKLPAPLRSLFGQLLLGYAGSLTTRSSCDQSTCRRGKYARLRLSYSFPAWFASHKVSLLLEASTSRRFMLGLVARRRVPLWAGDFLAAANDFEPERVVEILKLNPSKILDVDTRTGRSALHLVAGGSWTWLDYNDWIQQIEMLVQAGADPDYEDDNGDTAKKLFARCVLQMPGYQPGKSGWLLPSFVRNALDLDLELSYLQKILLGICPVDLETVLSHGGQEVLAQIKSPGDLDCPPLVLAARLDNAVAVRSLLRAGARNEIPVHQGFSMHAAAALKSHECLRALLEVVGFDMEKPNRGGLTPLMVAIEAHSTPCTMALLEAGADVHARDIDGFTPLHCAARVNNMAAARVLLKRGVPIDALANGGFGTPLIVAVRYNCLELQRYLIQMGADLVSTAAGTGWTILDVAAFIGNEETLDHIASINLSVFDIENKDSDIEFMRRLFDRRLIASPEEREAFERLIVAYQTAHDRDPGNDDVDDTVTEWSSEWDSMDERDGSNGQGVTVAGGDGTEDEDGAASESSGDWLTAEEDNGDEVGSA</sequence>
<feature type="repeat" description="ANK" evidence="3">
    <location>
        <begin position="640"/>
        <end position="672"/>
    </location>
</feature>
<reference evidence="6" key="5">
    <citation type="submission" date="2015-06" db="UniProtKB">
        <authorList>
            <consortium name="EnsemblFungi"/>
        </authorList>
    </citation>
    <scope>IDENTIFICATION</scope>
    <source>
        <strain evidence="6">ATCC 64411</strain>
    </source>
</reference>
<dbReference type="OMA" id="YIEQEEF"/>
<reference evidence="6" key="4">
    <citation type="journal article" date="2015" name="G3 (Bethesda)">
        <title>Genome sequences of three phytopathogenic species of the Magnaporthaceae family of fungi.</title>
        <authorList>
            <person name="Okagaki L.H."/>
            <person name="Nunes C.C."/>
            <person name="Sailsbery J."/>
            <person name="Clay B."/>
            <person name="Brown D."/>
            <person name="John T."/>
            <person name="Oh Y."/>
            <person name="Young N."/>
            <person name="Fitzgerald M."/>
            <person name="Haas B.J."/>
            <person name="Zeng Q."/>
            <person name="Young S."/>
            <person name="Adiconis X."/>
            <person name="Fan L."/>
            <person name="Levin J.Z."/>
            <person name="Mitchell T.K."/>
            <person name="Okubara P.A."/>
            <person name="Farman M.L."/>
            <person name="Kohn L.M."/>
            <person name="Birren B."/>
            <person name="Ma L.-J."/>
            <person name="Dean R.A."/>
        </authorList>
    </citation>
    <scope>NUCLEOTIDE SEQUENCE</scope>
    <source>
        <strain evidence="6">ATCC 64411 / 73-15</strain>
    </source>
</reference>
<dbReference type="PANTHER" id="PTHR24198:SF165">
    <property type="entry name" value="ANKYRIN REPEAT-CONTAINING PROTEIN-RELATED"/>
    <property type="match status" value="1"/>
</dbReference>
<dbReference type="Proteomes" id="UP000011715">
    <property type="component" value="Unassembled WGS sequence"/>
</dbReference>
<evidence type="ECO:0000313" key="6">
    <source>
        <dbReference type="EnsemblFungi" id="MAPG_11301T0"/>
    </source>
</evidence>
<dbReference type="AlphaFoldDB" id="A0A0C4EEW9"/>
<feature type="compositionally biased region" description="Acidic residues" evidence="4">
    <location>
        <begin position="868"/>
        <end position="880"/>
    </location>
</feature>
<dbReference type="PANTHER" id="PTHR24198">
    <property type="entry name" value="ANKYRIN REPEAT AND PROTEIN KINASE DOMAIN-CONTAINING PROTEIN"/>
    <property type="match status" value="1"/>
</dbReference>
<dbReference type="SMART" id="SM00248">
    <property type="entry name" value="ANK"/>
    <property type="match status" value="6"/>
</dbReference>
<dbReference type="Pfam" id="PF12796">
    <property type="entry name" value="Ank_2"/>
    <property type="match status" value="1"/>
</dbReference>
<evidence type="ECO:0000313" key="5">
    <source>
        <dbReference type="EMBL" id="KLU92355.1"/>
    </source>
</evidence>
<name>A0A0C4EEW9_MAGP6</name>
<organism evidence="6 7">
    <name type="scientific">Magnaporthiopsis poae (strain ATCC 64411 / 73-15)</name>
    <name type="common">Kentucky bluegrass fungus</name>
    <name type="synonym">Magnaporthe poae</name>
    <dbReference type="NCBI Taxonomy" id="644358"/>
    <lineage>
        <taxon>Eukaryota</taxon>
        <taxon>Fungi</taxon>
        <taxon>Dikarya</taxon>
        <taxon>Ascomycota</taxon>
        <taxon>Pezizomycotina</taxon>
        <taxon>Sordariomycetes</taxon>
        <taxon>Sordariomycetidae</taxon>
        <taxon>Magnaporthales</taxon>
        <taxon>Magnaporthaceae</taxon>
        <taxon>Magnaporthiopsis</taxon>
    </lineage>
</organism>
<dbReference type="PROSITE" id="PS50297">
    <property type="entry name" value="ANK_REP_REGION"/>
    <property type="match status" value="2"/>
</dbReference>
<evidence type="ECO:0000313" key="7">
    <source>
        <dbReference type="Proteomes" id="UP000011715"/>
    </source>
</evidence>